<protein>
    <recommendedName>
        <fullName evidence="4">Secreted protein</fullName>
    </recommendedName>
</protein>
<name>A0A9Q9S1K2_FUSFU</name>
<evidence type="ECO:0008006" key="4">
    <source>
        <dbReference type="Google" id="ProtNLM"/>
    </source>
</evidence>
<keyword evidence="1" id="KW-0732">Signal</keyword>
<evidence type="ECO:0000256" key="1">
    <source>
        <dbReference type="SAM" id="SignalP"/>
    </source>
</evidence>
<feature type="signal peptide" evidence="1">
    <location>
        <begin position="1"/>
        <end position="21"/>
    </location>
</feature>
<dbReference type="EMBL" id="CABFJX010000408">
    <property type="protein sequence ID" value="VTT81565.1"/>
    <property type="molecule type" value="Genomic_DNA"/>
</dbReference>
<reference evidence="2" key="1">
    <citation type="submission" date="2019-05" db="EMBL/GenBank/DDBJ databases">
        <authorList>
            <person name="Piombo E."/>
        </authorList>
    </citation>
    <scope>NUCLEOTIDE SEQUENCE</scope>
    <source>
        <strain evidence="2">C2S</strain>
    </source>
</reference>
<sequence>MQINLATLLLFLAAGFSTVEANKCLYTEPRKCSQGCPNGGCTGKDNNPDDVYESPFVALALNVLRRETDQSRSYYIRHQSPVIQAAKGTMLA</sequence>
<feature type="chain" id="PRO_5040485200" description="Secreted protein" evidence="1">
    <location>
        <begin position="22"/>
        <end position="92"/>
    </location>
</feature>
<gene>
    <name evidence="2" type="ORF">C2S_12054</name>
</gene>
<evidence type="ECO:0000313" key="2">
    <source>
        <dbReference type="EMBL" id="VTT81565.1"/>
    </source>
</evidence>
<evidence type="ECO:0000313" key="3">
    <source>
        <dbReference type="Proteomes" id="UP000760494"/>
    </source>
</evidence>
<dbReference type="Proteomes" id="UP000760494">
    <property type="component" value="Unassembled WGS sequence"/>
</dbReference>
<dbReference type="AlphaFoldDB" id="A0A9Q9S1K2"/>
<proteinExistence type="predicted"/>
<comment type="caution">
    <text evidence="2">The sequence shown here is derived from an EMBL/GenBank/DDBJ whole genome shotgun (WGS) entry which is preliminary data.</text>
</comment>
<organism evidence="2 3">
    <name type="scientific">Fusarium fujikuroi</name>
    <name type="common">Bakanae and foot rot disease fungus</name>
    <name type="synonym">Gibberella fujikuroi</name>
    <dbReference type="NCBI Taxonomy" id="5127"/>
    <lineage>
        <taxon>Eukaryota</taxon>
        <taxon>Fungi</taxon>
        <taxon>Dikarya</taxon>
        <taxon>Ascomycota</taxon>
        <taxon>Pezizomycotina</taxon>
        <taxon>Sordariomycetes</taxon>
        <taxon>Hypocreomycetidae</taxon>
        <taxon>Hypocreales</taxon>
        <taxon>Nectriaceae</taxon>
        <taxon>Fusarium</taxon>
        <taxon>Fusarium fujikuroi species complex</taxon>
    </lineage>
</organism>
<accession>A0A9Q9S1K2</accession>